<feature type="repeat" description="ANK" evidence="3">
    <location>
        <begin position="123"/>
        <end position="156"/>
    </location>
</feature>
<dbReference type="EMBL" id="CATOCA020000001">
    <property type="protein sequence ID" value="CAJ1099326.1"/>
    <property type="molecule type" value="Genomic_DNA"/>
</dbReference>
<evidence type="ECO:0000313" key="5">
    <source>
        <dbReference type="Proteomes" id="UP001162480"/>
    </source>
</evidence>
<dbReference type="PROSITE" id="PS50297">
    <property type="entry name" value="ANK_REP_REGION"/>
    <property type="match status" value="3"/>
</dbReference>
<accession>A0AA36HHL8</accession>
<evidence type="ECO:0000256" key="1">
    <source>
        <dbReference type="ARBA" id="ARBA00022737"/>
    </source>
</evidence>
<dbReference type="Pfam" id="PF12796">
    <property type="entry name" value="Ank_2"/>
    <property type="match status" value="1"/>
</dbReference>
<dbReference type="InterPro" id="IPR036770">
    <property type="entry name" value="Ankyrin_rpt-contain_sf"/>
</dbReference>
<comment type="caution">
    <text evidence="4">The sequence shown here is derived from an EMBL/GenBank/DDBJ whole genome shotgun (WGS) entry which is preliminary data.</text>
</comment>
<reference evidence="4" key="1">
    <citation type="submission" date="2023-08" db="EMBL/GenBank/DDBJ databases">
        <authorList>
            <person name="Alioto T."/>
            <person name="Alioto T."/>
            <person name="Gomez Garrido J."/>
        </authorList>
    </citation>
    <scope>NUCLEOTIDE SEQUENCE</scope>
</reference>
<evidence type="ECO:0000256" key="3">
    <source>
        <dbReference type="PROSITE-ProRule" id="PRU00023"/>
    </source>
</evidence>
<evidence type="ECO:0000256" key="2">
    <source>
        <dbReference type="ARBA" id="ARBA00023043"/>
    </source>
</evidence>
<organism evidence="4 5">
    <name type="scientific">Octopus vulgaris</name>
    <name type="common">Common octopus</name>
    <dbReference type="NCBI Taxonomy" id="6645"/>
    <lineage>
        <taxon>Eukaryota</taxon>
        <taxon>Metazoa</taxon>
        <taxon>Spiralia</taxon>
        <taxon>Lophotrochozoa</taxon>
        <taxon>Mollusca</taxon>
        <taxon>Cephalopoda</taxon>
        <taxon>Coleoidea</taxon>
        <taxon>Octopodiformes</taxon>
        <taxon>Octopoda</taxon>
        <taxon>Incirrata</taxon>
        <taxon>Octopodidae</taxon>
        <taxon>Octopus</taxon>
    </lineage>
</organism>
<name>A0AA36HHL8_OCTVU</name>
<dbReference type="Proteomes" id="UP001162480">
    <property type="component" value="Unassembled WGS sequence"/>
</dbReference>
<protein>
    <submittedName>
        <fullName evidence="4">Ankyrin repeat RF_0381 isoform X2</fullName>
    </submittedName>
</protein>
<dbReference type="AlphaFoldDB" id="A0AA36HHL8"/>
<dbReference type="Gene3D" id="1.25.40.20">
    <property type="entry name" value="Ankyrin repeat-containing domain"/>
    <property type="match status" value="2"/>
</dbReference>
<dbReference type="PANTHER" id="PTHR24180:SF45">
    <property type="entry name" value="POLY [ADP-RIBOSE] POLYMERASE TANKYRASE"/>
    <property type="match status" value="1"/>
</dbReference>
<dbReference type="SMART" id="SM00248">
    <property type="entry name" value="ANK"/>
    <property type="match status" value="4"/>
</dbReference>
<dbReference type="InterPro" id="IPR002110">
    <property type="entry name" value="Ankyrin_rpt"/>
</dbReference>
<keyword evidence="2 3" id="KW-0040">ANK repeat</keyword>
<sequence length="261" mass="28609">MSSLFDAASRRSASSAQNFPLLSEMGIAAFRVDPAVLIHVATHSGLPVINKPINEYGRTPLMFACRVGANRRIFEILIEAGAELGAKDYRGGTAIHYAVLWDRHQAVEILLSRGCDVNPRDVDGQTPLHCACSSGCFHTVELLLSHNGIDVNVVDKEGDTPLHVAVQQRKYKVVCAMLSKCCTSLNLNEDEMLSGVVIISQIVEPQQNLASSSNLLHLITLCSFTIFLGYMTTSIRTVIMVPMFQLTECPEEIAQRKDIHG</sequence>
<proteinExistence type="predicted"/>
<evidence type="ECO:0000313" key="4">
    <source>
        <dbReference type="EMBL" id="CAJ1099326.1"/>
    </source>
</evidence>
<feature type="repeat" description="ANK" evidence="3">
    <location>
        <begin position="90"/>
        <end position="122"/>
    </location>
</feature>
<dbReference type="PANTHER" id="PTHR24180">
    <property type="entry name" value="CYCLIN-DEPENDENT KINASE INHIBITOR 2C-RELATED"/>
    <property type="match status" value="1"/>
</dbReference>
<dbReference type="Pfam" id="PF00023">
    <property type="entry name" value="Ank"/>
    <property type="match status" value="1"/>
</dbReference>
<dbReference type="InterPro" id="IPR051637">
    <property type="entry name" value="Ank_repeat_dom-contain_49"/>
</dbReference>
<dbReference type="PROSITE" id="PS50088">
    <property type="entry name" value="ANK_REPEAT"/>
    <property type="match status" value="3"/>
</dbReference>
<dbReference type="Pfam" id="PF13606">
    <property type="entry name" value="Ank_3"/>
    <property type="match status" value="1"/>
</dbReference>
<keyword evidence="5" id="KW-1185">Reference proteome</keyword>
<dbReference type="SUPFAM" id="SSF48403">
    <property type="entry name" value="Ankyrin repeat"/>
    <property type="match status" value="1"/>
</dbReference>
<gene>
    <name evidence="4" type="ORF">OCTVUL_1B008793</name>
</gene>
<feature type="repeat" description="ANK" evidence="3">
    <location>
        <begin position="56"/>
        <end position="89"/>
    </location>
</feature>
<keyword evidence="1" id="KW-0677">Repeat</keyword>